<feature type="compositionally biased region" description="Basic and acidic residues" evidence="1">
    <location>
        <begin position="91"/>
        <end position="123"/>
    </location>
</feature>
<feature type="compositionally biased region" description="Basic and acidic residues" evidence="1">
    <location>
        <begin position="424"/>
        <end position="449"/>
    </location>
</feature>
<protein>
    <submittedName>
        <fullName evidence="3">Trichohyalin-like</fullName>
    </submittedName>
</protein>
<evidence type="ECO:0000313" key="3">
    <source>
        <dbReference type="RefSeq" id="XP_006811115.1"/>
    </source>
</evidence>
<name>A0ABM0LTM4_SACKO</name>
<feature type="non-terminal residue" evidence="3">
    <location>
        <position position="1"/>
    </location>
</feature>
<feature type="compositionally biased region" description="Basic and acidic residues" evidence="1">
    <location>
        <begin position="636"/>
        <end position="647"/>
    </location>
</feature>
<feature type="compositionally biased region" description="Acidic residues" evidence="1">
    <location>
        <begin position="124"/>
        <end position="138"/>
    </location>
</feature>
<evidence type="ECO:0000313" key="2">
    <source>
        <dbReference type="Proteomes" id="UP000694865"/>
    </source>
</evidence>
<feature type="compositionally biased region" description="Acidic residues" evidence="1">
    <location>
        <begin position="596"/>
        <end position="625"/>
    </location>
</feature>
<accession>A0ABM0LTM4</accession>
<feature type="compositionally biased region" description="Basic and acidic residues" evidence="1">
    <location>
        <begin position="566"/>
        <end position="595"/>
    </location>
</feature>
<dbReference type="GeneID" id="102803866"/>
<feature type="compositionally biased region" description="Basic and acidic residues" evidence="1">
    <location>
        <begin position="216"/>
        <end position="286"/>
    </location>
</feature>
<dbReference type="Proteomes" id="UP000694865">
    <property type="component" value="Unplaced"/>
</dbReference>
<feature type="region of interest" description="Disordered" evidence="1">
    <location>
        <begin position="363"/>
        <end position="647"/>
    </location>
</feature>
<feature type="compositionally biased region" description="Basic and acidic residues" evidence="1">
    <location>
        <begin position="481"/>
        <end position="491"/>
    </location>
</feature>
<feature type="compositionally biased region" description="Acidic residues" evidence="1">
    <location>
        <begin position="492"/>
        <end position="513"/>
    </location>
</feature>
<reference evidence="3" key="1">
    <citation type="submission" date="2025-08" db="UniProtKB">
        <authorList>
            <consortium name="RefSeq"/>
        </authorList>
    </citation>
    <scope>IDENTIFICATION</scope>
    <source>
        <tissue evidence="3">Testes</tissue>
    </source>
</reference>
<dbReference type="RefSeq" id="XP_006811115.1">
    <property type="nucleotide sequence ID" value="XM_006811052.1"/>
</dbReference>
<feature type="region of interest" description="Disordered" evidence="1">
    <location>
        <begin position="77"/>
        <end position="301"/>
    </location>
</feature>
<gene>
    <name evidence="3" type="primary">LOC102803866</name>
</gene>
<proteinExistence type="predicted"/>
<sequence>YDKDQLIQENRQLRDELENHKLDNFGHRGAVPLSKDERELADRYDQWVKKYQQDRQNPFHGVKFVADEPENVREILKVEEKNENDVDDEEILKVEEKNENDVEDEEMRKVGDEHIEKDVGAFEEKDDDDDEEEEEEEGVKEKEQIRDDGDDVGDDAQEDENEDKAILHGGLSNGGKNMLNPDMEVELAKYNEEKQRGDEQREMREENVVNQIAARQDPDERHDPNDQYNARDERHDPNDQYNARDERHDPNDQYNARDERHDPNDQYNARDERHDPNDQYNARDEREDPNDQYDARRDELIQAEIDIEQEKYHKKFQAEAEDGPDGYDMRMAHYGAFWDNYLKEHKMEIVKRVDDRLQRERDMYDHHQQVVDQDLEKRREWGGEQYREQNQFEQQQQEEQHQQQHEFDDRVPDHEQQDIFNQDEMARQQKLIQEEAERRDQEARDDLLRRQQQQQLEMQQREHREPQMQAQIPGIPGQGRDQYEEGDNAHEEEIEDGNEDGGDDDDDEDDDDNYVNNVHRGFNHDNQLPLPGGNEAAQHQPQPIEDFNRLPALPGNEAQLQLPQHHQPEVDMMHQDRDINDEQVHQPEIEMHQADNYDDQVDGNNEEEEEEEEDEDNYDDDEEQADLNRQNLAQKAADEMRRRGREM</sequence>
<feature type="compositionally biased region" description="Basic and acidic residues" evidence="1">
    <location>
        <begin position="186"/>
        <end position="207"/>
    </location>
</feature>
<feature type="compositionally biased region" description="Acidic residues" evidence="1">
    <location>
        <begin position="148"/>
        <end position="162"/>
    </location>
</feature>
<organism evidence="2 3">
    <name type="scientific">Saccoglossus kowalevskii</name>
    <name type="common">Acorn worm</name>
    <dbReference type="NCBI Taxonomy" id="10224"/>
    <lineage>
        <taxon>Eukaryota</taxon>
        <taxon>Metazoa</taxon>
        <taxon>Hemichordata</taxon>
        <taxon>Enteropneusta</taxon>
        <taxon>Harrimaniidae</taxon>
        <taxon>Saccoglossus</taxon>
    </lineage>
</organism>
<feature type="compositionally biased region" description="Basic and acidic residues" evidence="1">
    <location>
        <begin position="398"/>
        <end position="417"/>
    </location>
</feature>
<feature type="compositionally biased region" description="Basic and acidic residues" evidence="1">
    <location>
        <begin position="363"/>
        <end position="387"/>
    </location>
</feature>
<keyword evidence="2" id="KW-1185">Reference proteome</keyword>
<feature type="compositionally biased region" description="Low complexity" evidence="1">
    <location>
        <begin position="388"/>
        <end position="397"/>
    </location>
</feature>
<evidence type="ECO:0000256" key="1">
    <source>
        <dbReference type="SAM" id="MobiDB-lite"/>
    </source>
</evidence>